<proteinExistence type="predicted"/>
<feature type="domain" description="RlpA-like protein double-psi beta-barrel" evidence="1">
    <location>
        <begin position="202"/>
        <end position="275"/>
    </location>
</feature>
<dbReference type="SUPFAM" id="SSF50685">
    <property type="entry name" value="Barwin-like endoglucanases"/>
    <property type="match status" value="1"/>
</dbReference>
<evidence type="ECO:0000313" key="2">
    <source>
        <dbReference type="EMBL" id="PIS06000.1"/>
    </source>
</evidence>
<accession>A0A2H0W5S7</accession>
<gene>
    <name evidence="2" type="ORF">COT80_04510</name>
</gene>
<dbReference type="Pfam" id="PF03330">
    <property type="entry name" value="DPBB_1"/>
    <property type="match status" value="1"/>
</dbReference>
<dbReference type="EMBL" id="PEZY01000012">
    <property type="protein sequence ID" value="PIS06000.1"/>
    <property type="molecule type" value="Genomic_DNA"/>
</dbReference>
<comment type="caution">
    <text evidence="2">The sequence shown here is derived from an EMBL/GenBank/DDBJ whole genome shotgun (WGS) entry which is preliminary data.</text>
</comment>
<dbReference type="Gene3D" id="2.40.40.10">
    <property type="entry name" value="RlpA-like domain"/>
    <property type="match status" value="1"/>
</dbReference>
<dbReference type="Proteomes" id="UP000229056">
    <property type="component" value="Unassembled WGS sequence"/>
</dbReference>
<evidence type="ECO:0000259" key="1">
    <source>
        <dbReference type="Pfam" id="PF03330"/>
    </source>
</evidence>
<dbReference type="CDD" id="cd22268">
    <property type="entry name" value="DPBB_RlpA-like"/>
    <property type="match status" value="1"/>
</dbReference>
<sequence>MGVLLTIINKNQYNIMRLKLSLFIFIFFILLSVLNSNFALARDWLYFKTINYPIVEDYDLVPEDNNDISLRFFANSTSEKLTLKMLTIVDKDSIGNFFTIPEGKSPATDLYFINFTPISDTSFAIQPTATLKYESDDHYKEVYFFDWTILQFVKLESVRDELNKTLTVELPKRKKIMLAIFNESEIIGKASWYVYPKYQGELIAASRDFAIDSKVLVHNMYNNKEVVVTIKDYGPKKCADWTEREQALMGPCQERVLDLSKAAFLELATSTGVGIISSVKVTPIEIK</sequence>
<evidence type="ECO:0000313" key="3">
    <source>
        <dbReference type="Proteomes" id="UP000229056"/>
    </source>
</evidence>
<protein>
    <recommendedName>
        <fullName evidence="1">RlpA-like protein double-psi beta-barrel domain-containing protein</fullName>
    </recommendedName>
</protein>
<organism evidence="2 3">
    <name type="scientific">Candidatus Buchananbacteria bacterium CG10_big_fil_rev_8_21_14_0_10_33_19</name>
    <dbReference type="NCBI Taxonomy" id="1974525"/>
    <lineage>
        <taxon>Bacteria</taxon>
        <taxon>Candidatus Buchananiibacteriota</taxon>
    </lineage>
</organism>
<dbReference type="InterPro" id="IPR009009">
    <property type="entry name" value="RlpA-like_DPBB"/>
</dbReference>
<dbReference type="AlphaFoldDB" id="A0A2H0W5S7"/>
<name>A0A2H0W5S7_9BACT</name>
<reference evidence="3" key="1">
    <citation type="submission" date="2017-09" db="EMBL/GenBank/DDBJ databases">
        <title>Depth-based differentiation of microbial function through sediment-hosted aquifers and enrichment of novel symbionts in the deep terrestrial subsurface.</title>
        <authorList>
            <person name="Probst A.J."/>
            <person name="Ladd B."/>
            <person name="Jarett J.K."/>
            <person name="Geller-Mcgrath D.E."/>
            <person name="Sieber C.M.K."/>
            <person name="Emerson J.B."/>
            <person name="Anantharaman K."/>
            <person name="Thomas B.C."/>
            <person name="Malmstrom R."/>
            <person name="Stieglmeier M."/>
            <person name="Klingl A."/>
            <person name="Woyke T."/>
            <person name="Ryan C.M."/>
            <person name="Banfield J.F."/>
        </authorList>
    </citation>
    <scope>NUCLEOTIDE SEQUENCE [LARGE SCALE GENOMIC DNA]</scope>
</reference>
<dbReference type="InterPro" id="IPR036908">
    <property type="entry name" value="RlpA-like_sf"/>
</dbReference>